<reference evidence="2 3" key="1">
    <citation type="submission" date="2020-01" db="EMBL/GenBank/DDBJ databases">
        <title>Insect and environment-associated Actinomycetes.</title>
        <authorList>
            <person name="Currrie C."/>
            <person name="Chevrette M."/>
            <person name="Carlson C."/>
            <person name="Stubbendieck R."/>
            <person name="Wendt-Pienkowski E."/>
        </authorList>
    </citation>
    <scope>NUCLEOTIDE SEQUENCE [LARGE SCALE GENOMIC DNA]</scope>
    <source>
        <strain evidence="2 3">SID8189</strain>
    </source>
</reference>
<comment type="caution">
    <text evidence="2">The sequence shown here is derived from an EMBL/GenBank/DDBJ whole genome shotgun (WGS) entry which is preliminary data.</text>
</comment>
<dbReference type="InterPro" id="IPR036102">
    <property type="entry name" value="OsmC/Ohrsf"/>
</dbReference>
<dbReference type="PANTHER" id="PTHR39624:SF2">
    <property type="entry name" value="OSMC-LIKE PROTEIN"/>
    <property type="match status" value="1"/>
</dbReference>
<evidence type="ECO:0000313" key="2">
    <source>
        <dbReference type="EMBL" id="NEC50060.1"/>
    </source>
</evidence>
<accession>A0A9X5HCU4</accession>
<proteinExistence type="predicted"/>
<dbReference type="Gene3D" id="3.30.300.20">
    <property type="match status" value="1"/>
</dbReference>
<evidence type="ECO:0000256" key="1">
    <source>
        <dbReference type="SAM" id="MobiDB-lite"/>
    </source>
</evidence>
<gene>
    <name evidence="2" type="ORF">G3I18_15975</name>
</gene>
<dbReference type="InterPro" id="IPR015946">
    <property type="entry name" value="KH_dom-like_a/b"/>
</dbReference>
<keyword evidence="3" id="KW-1185">Reference proteome</keyword>
<feature type="region of interest" description="Disordered" evidence="1">
    <location>
        <begin position="18"/>
        <end position="39"/>
    </location>
</feature>
<dbReference type="SUPFAM" id="SSF82784">
    <property type="entry name" value="OsmC-like"/>
    <property type="match status" value="1"/>
</dbReference>
<evidence type="ECO:0000313" key="3">
    <source>
        <dbReference type="Proteomes" id="UP000471745"/>
    </source>
</evidence>
<dbReference type="EMBL" id="JAAGNA010000540">
    <property type="protein sequence ID" value="NEC50060.1"/>
    <property type="molecule type" value="Genomic_DNA"/>
</dbReference>
<dbReference type="PANTHER" id="PTHR39624">
    <property type="entry name" value="PROTEIN INVOLVED IN RIMO-MEDIATED BETA-METHYLTHIOLATION OF RIBOSOMAL PROTEIN S12 YCAO"/>
    <property type="match status" value="1"/>
</dbReference>
<name>A0A9X5HCU4_9ACTN</name>
<dbReference type="AlphaFoldDB" id="A0A9X5HCU4"/>
<sequence length="141" mass="14905">MTGRTVSVREGGRLTRTVTVGPHLLTADEPEPLGADTGPTPGELLLAALASCTSMAVRAYAARQGWGLDHVVVDARFGPRGQIVKHVRLTGELDPTQVERLLKVAGRCPVQRLITGDVTVTTVPTVVTTVRRIAAPAPLPE</sequence>
<protein>
    <submittedName>
        <fullName evidence="2">OsmC family protein</fullName>
    </submittedName>
</protein>
<dbReference type="InterPro" id="IPR003718">
    <property type="entry name" value="OsmC/Ohr_fam"/>
</dbReference>
<organism evidence="2 3">
    <name type="scientific">Actinospica acidiphila</name>
    <dbReference type="NCBI Taxonomy" id="304899"/>
    <lineage>
        <taxon>Bacteria</taxon>
        <taxon>Bacillati</taxon>
        <taxon>Actinomycetota</taxon>
        <taxon>Actinomycetes</taxon>
        <taxon>Catenulisporales</taxon>
        <taxon>Actinospicaceae</taxon>
        <taxon>Actinospica</taxon>
    </lineage>
</organism>
<dbReference type="RefSeq" id="WP_163089212.1">
    <property type="nucleotide sequence ID" value="NZ_JAAGNA010000540.1"/>
</dbReference>
<dbReference type="Pfam" id="PF02566">
    <property type="entry name" value="OsmC"/>
    <property type="match status" value="1"/>
</dbReference>
<dbReference type="Proteomes" id="UP000471745">
    <property type="component" value="Unassembled WGS sequence"/>
</dbReference>